<dbReference type="PANTHER" id="PTHR12315">
    <property type="entry name" value="BICOID-INTERACTING PROTEIN RELATED"/>
    <property type="match status" value="1"/>
</dbReference>
<keyword evidence="10" id="KW-1185">Reference proteome</keyword>
<feature type="region of interest" description="Disordered" evidence="7">
    <location>
        <begin position="1111"/>
        <end position="1135"/>
    </location>
</feature>
<dbReference type="AlphaFoldDB" id="A0A8S3YUM9"/>
<dbReference type="FunFam" id="3.40.50.150:FF:000083">
    <property type="entry name" value="7SK snRNA methylphosphate capping enzyme"/>
    <property type="match status" value="1"/>
</dbReference>
<comment type="caution">
    <text evidence="9">The sequence shown here is derived from an EMBL/GenBank/DDBJ whole genome shotgun (WGS) entry which is preliminary data.</text>
</comment>
<feature type="region of interest" description="Disordered" evidence="7">
    <location>
        <begin position="987"/>
        <end position="1007"/>
    </location>
</feature>
<dbReference type="Pfam" id="PF13649">
    <property type="entry name" value="Methyltransf_25"/>
    <property type="match status" value="1"/>
</dbReference>
<feature type="compositionally biased region" description="Basic residues" evidence="7">
    <location>
        <begin position="269"/>
        <end position="278"/>
    </location>
</feature>
<feature type="compositionally biased region" description="Basic and acidic residues" evidence="7">
    <location>
        <begin position="988"/>
        <end position="998"/>
    </location>
</feature>
<evidence type="ECO:0000256" key="3">
    <source>
        <dbReference type="ARBA" id="ARBA00022679"/>
    </source>
</evidence>
<feature type="compositionally biased region" description="Basic and acidic residues" evidence="7">
    <location>
        <begin position="81"/>
        <end position="97"/>
    </location>
</feature>
<feature type="region of interest" description="Disordered" evidence="7">
    <location>
        <begin position="50"/>
        <end position="120"/>
    </location>
</feature>
<reference evidence="9" key="1">
    <citation type="submission" date="2021-04" db="EMBL/GenBank/DDBJ databases">
        <authorList>
            <consortium name="Molecular Ecology Group"/>
        </authorList>
    </citation>
    <scope>NUCLEOTIDE SEQUENCE</scope>
</reference>
<evidence type="ECO:0000256" key="6">
    <source>
        <dbReference type="RuleBase" id="RU367087"/>
    </source>
</evidence>
<comment type="similarity">
    <text evidence="1 6">Belongs to the methyltransferase superfamily.</text>
</comment>
<feature type="region of interest" description="Disordered" evidence="7">
    <location>
        <begin position="717"/>
        <end position="847"/>
    </location>
</feature>
<feature type="compositionally biased region" description="Basic residues" evidence="7">
    <location>
        <begin position="98"/>
        <end position="108"/>
    </location>
</feature>
<feature type="domain" description="Bin3-type SAM" evidence="8">
    <location>
        <begin position="406"/>
        <end position="634"/>
    </location>
</feature>
<dbReference type="EMBL" id="CAJHNH020000486">
    <property type="protein sequence ID" value="CAG5117996.1"/>
    <property type="molecule type" value="Genomic_DNA"/>
</dbReference>
<dbReference type="InterPro" id="IPR039772">
    <property type="entry name" value="Bin3-like"/>
</dbReference>
<sequence>MEELPSVEASEYGGETKSSPLPSVYEHIEGNRCVNSATEREEGHLGIVESFQVKDTIPPTVSSVVDSDSNSRQDLSSNGERNYESEPVSAKKIESPQKKKGNRGHISHQGKTMFPRPQTLPMSKELRELTRKHALLEKNLKIDGLPDPFPKFRKRRLSLSSNVGRPHDKDAPVYKRKRLVSVDTRPKRDHMPKWELMGGDAHDPLNLNGLAHSEEGRLLNSKTPESSPLRTPDFRKIVYVKVPPNIEDPLNLEGKHDQSVIDKMLNSTVKKRHRSKKKKNDDSHQTVPETVAAAQLCTVNSVEESAMEASVPQSEPQAVKQGAKEDLETKTMDVSTTPTKLPVPISRRSRSRSLSMSPERKFRRQLSGGKGKAGPNEPKKFPEKPKFTLGNYNRYYGYRNKDSVPDPRLQYFDPSWFKGRDVLDIGCNVGHITLAVAEHFQPHKILGMDIDGKLIQAARQNIRHMLSLRRKDSSKYPTSFEMIRGPREAHPLMGLSDNFPNNVLFLQGNYVPGSEEILNLQKEEFDTILALSITKWIHLNSGDDGLKLFFQKIFRQLRPGGRLILEPQPWSTYRKRAKLTPEMFAKYQAIKLKPEGFKHYLLSIGFVKCEVVGVPVTKSKGFRRPLILFTKSDNRQTPNVVVEEVDVREVCQECGSTNKNMCHHPQFTGMRRGPYASLMYDHFNYPYASSDSPYVSSSRTYANCGYSFNMPGSEDLLGPLDSGDGSSDISAGFQSNGERWGSSERSDTSTSSSNRSVSSSSHSSSYESQSGSSSSSRSYGSSDVNGSDTPWSSSSSYFSPAPSGANGNVSGLQYNPNNARLNGDIAHEFDSPDHNGPHGEFASDYVSPEPAVPVDMVVEEGSPQLIESSINEDQMSQHNTLSESMDIASDNDISKAVVRGDIEHDDDDVPYSGGGGDDNDLPEEGEHLVLSEQVYVSYSVDGDVPEVSERQIITEAAYISNSASNDVPEEGGFRVVPEPANILNSVDSDAHEERDNRVVPEPAHISDSASCDALEECEGQDIQEPAFILNSEDSALSGDGNHRVVPEPVRIFDSVDNDVREDGDNWVLPAPGHVSDSVDSDIPGEDEHQVVPQIEYIADAVNDDSAVNVQQPLDVDSQDANVETGIADPSADTSV</sequence>
<evidence type="ECO:0000256" key="4">
    <source>
        <dbReference type="ARBA" id="ARBA00022691"/>
    </source>
</evidence>
<feature type="region of interest" description="Disordered" evidence="7">
    <location>
        <begin position="1"/>
        <end position="26"/>
    </location>
</feature>
<dbReference type="GO" id="GO:0032259">
    <property type="term" value="P:methylation"/>
    <property type="evidence" value="ECO:0007669"/>
    <property type="project" value="UniProtKB-KW"/>
</dbReference>
<feature type="region of interest" description="Disordered" evidence="7">
    <location>
        <begin position="305"/>
        <end position="385"/>
    </location>
</feature>
<dbReference type="GO" id="GO:0040031">
    <property type="term" value="P:snRNA modification"/>
    <property type="evidence" value="ECO:0007669"/>
    <property type="project" value="TreeGrafter"/>
</dbReference>
<feature type="compositionally biased region" description="Low complexity" evidence="7">
    <location>
        <begin position="717"/>
        <end position="728"/>
    </location>
</feature>
<dbReference type="Gene3D" id="3.40.50.150">
    <property type="entry name" value="Vaccinia Virus protein VP39"/>
    <property type="match status" value="1"/>
</dbReference>
<evidence type="ECO:0000256" key="5">
    <source>
        <dbReference type="PROSITE-ProRule" id="PRU00848"/>
    </source>
</evidence>
<feature type="region of interest" description="Disordered" evidence="7">
    <location>
        <begin position="899"/>
        <end position="923"/>
    </location>
</feature>
<evidence type="ECO:0000313" key="10">
    <source>
        <dbReference type="Proteomes" id="UP000678393"/>
    </source>
</evidence>
<feature type="region of interest" description="Disordered" evidence="7">
    <location>
        <begin position="157"/>
        <end position="208"/>
    </location>
</feature>
<dbReference type="InterPro" id="IPR029063">
    <property type="entry name" value="SAM-dependent_MTases_sf"/>
</dbReference>
<evidence type="ECO:0000256" key="1">
    <source>
        <dbReference type="ARBA" id="ARBA00008361"/>
    </source>
</evidence>
<feature type="region of interest" description="Disordered" evidence="7">
    <location>
        <begin position="1062"/>
        <end position="1085"/>
    </location>
</feature>
<feature type="region of interest" description="Disordered" evidence="7">
    <location>
        <begin position="265"/>
        <end position="288"/>
    </location>
</feature>
<name>A0A8S3YUM9_9EUPU</name>
<dbReference type="SUPFAM" id="SSF53335">
    <property type="entry name" value="S-adenosyl-L-methionine-dependent methyltransferases"/>
    <property type="match status" value="1"/>
</dbReference>
<organism evidence="9 10">
    <name type="scientific">Candidula unifasciata</name>
    <dbReference type="NCBI Taxonomy" id="100452"/>
    <lineage>
        <taxon>Eukaryota</taxon>
        <taxon>Metazoa</taxon>
        <taxon>Spiralia</taxon>
        <taxon>Lophotrochozoa</taxon>
        <taxon>Mollusca</taxon>
        <taxon>Gastropoda</taxon>
        <taxon>Heterobranchia</taxon>
        <taxon>Euthyneura</taxon>
        <taxon>Panpulmonata</taxon>
        <taxon>Eupulmonata</taxon>
        <taxon>Stylommatophora</taxon>
        <taxon>Helicina</taxon>
        <taxon>Helicoidea</taxon>
        <taxon>Geomitridae</taxon>
        <taxon>Candidula</taxon>
    </lineage>
</organism>
<dbReference type="Proteomes" id="UP000678393">
    <property type="component" value="Unassembled WGS sequence"/>
</dbReference>
<keyword evidence="2 6" id="KW-0489">Methyltransferase</keyword>
<protein>
    <recommendedName>
        <fullName evidence="6">RNA methyltransferase</fullName>
        <ecNumber evidence="6">2.1.1.-</ecNumber>
    </recommendedName>
</protein>
<dbReference type="InterPro" id="IPR010675">
    <property type="entry name" value="Bin3_C"/>
</dbReference>
<dbReference type="OrthoDB" id="273070at2759"/>
<accession>A0A8S3YUM9</accession>
<dbReference type="Pfam" id="PF06859">
    <property type="entry name" value="Bin3"/>
    <property type="match status" value="1"/>
</dbReference>
<feature type="compositionally biased region" description="Polar residues" evidence="7">
    <location>
        <begin position="805"/>
        <end position="820"/>
    </location>
</feature>
<feature type="compositionally biased region" description="Basic and acidic residues" evidence="7">
    <location>
        <begin position="322"/>
        <end position="331"/>
    </location>
</feature>
<dbReference type="EC" id="2.1.1.-" evidence="6"/>
<gene>
    <name evidence="9" type="ORF">CUNI_LOCUS3554</name>
</gene>
<dbReference type="InterPro" id="IPR024160">
    <property type="entry name" value="BIN3_SAM-bd_dom"/>
</dbReference>
<proteinExistence type="inferred from homology"/>
<evidence type="ECO:0000259" key="8">
    <source>
        <dbReference type="PROSITE" id="PS51515"/>
    </source>
</evidence>
<evidence type="ECO:0000313" key="9">
    <source>
        <dbReference type="EMBL" id="CAG5117996.1"/>
    </source>
</evidence>
<feature type="compositionally biased region" description="Basic and acidic residues" evidence="7">
    <location>
        <begin position="825"/>
        <end position="837"/>
    </location>
</feature>
<feature type="compositionally biased region" description="Basic and acidic residues" evidence="7">
    <location>
        <begin position="184"/>
        <end position="193"/>
    </location>
</feature>
<evidence type="ECO:0000256" key="7">
    <source>
        <dbReference type="SAM" id="MobiDB-lite"/>
    </source>
</evidence>
<dbReference type="InterPro" id="IPR041698">
    <property type="entry name" value="Methyltransf_25"/>
</dbReference>
<dbReference type="GO" id="GO:0008171">
    <property type="term" value="F:O-methyltransferase activity"/>
    <property type="evidence" value="ECO:0007669"/>
    <property type="project" value="UniProtKB-UniRule"/>
</dbReference>
<keyword evidence="4 5" id="KW-0949">S-adenosyl-L-methionine</keyword>
<dbReference type="PANTHER" id="PTHR12315:SF0">
    <property type="entry name" value="7SK SNRNA METHYLPHOSPHATE CAPPING ENZYME"/>
    <property type="match status" value="1"/>
</dbReference>
<keyword evidence="3 6" id="KW-0808">Transferase</keyword>
<dbReference type="PROSITE" id="PS51515">
    <property type="entry name" value="BIN3_SAM"/>
    <property type="match status" value="1"/>
</dbReference>
<dbReference type="GO" id="GO:0008173">
    <property type="term" value="F:RNA methyltransferase activity"/>
    <property type="evidence" value="ECO:0007669"/>
    <property type="project" value="UniProtKB-UniRule"/>
</dbReference>
<dbReference type="GO" id="GO:0017069">
    <property type="term" value="F:snRNA binding"/>
    <property type="evidence" value="ECO:0007669"/>
    <property type="project" value="TreeGrafter"/>
</dbReference>
<feature type="compositionally biased region" description="Low complexity" evidence="7">
    <location>
        <begin position="748"/>
        <end position="803"/>
    </location>
</feature>
<feature type="compositionally biased region" description="Low complexity" evidence="7">
    <location>
        <begin position="61"/>
        <end position="70"/>
    </location>
</feature>
<dbReference type="CDD" id="cd02440">
    <property type="entry name" value="AdoMet_MTases"/>
    <property type="match status" value="1"/>
</dbReference>
<evidence type="ECO:0000256" key="2">
    <source>
        <dbReference type="ARBA" id="ARBA00022603"/>
    </source>
</evidence>